<name>A0A1C4Z3W8_9ACTN</name>
<evidence type="ECO:0000313" key="1">
    <source>
        <dbReference type="EMBL" id="SCF27594.1"/>
    </source>
</evidence>
<proteinExistence type="predicted"/>
<evidence type="ECO:0000313" key="2">
    <source>
        <dbReference type="Proteomes" id="UP000198864"/>
    </source>
</evidence>
<reference evidence="1 2" key="1">
    <citation type="submission" date="2016-06" db="EMBL/GenBank/DDBJ databases">
        <authorList>
            <person name="Kjaerup R.B."/>
            <person name="Dalgaard T.S."/>
            <person name="Juul-Madsen H.R."/>
        </authorList>
    </citation>
    <scope>NUCLEOTIDE SEQUENCE [LARGE SCALE GENOMIC DNA]</scope>
    <source>
        <strain evidence="1 2">DSM 44871</strain>
    </source>
</reference>
<organism evidence="1 2">
    <name type="scientific">Micromonospora saelicesensis</name>
    <dbReference type="NCBI Taxonomy" id="285676"/>
    <lineage>
        <taxon>Bacteria</taxon>
        <taxon>Bacillati</taxon>
        <taxon>Actinomycetota</taxon>
        <taxon>Actinomycetes</taxon>
        <taxon>Micromonosporales</taxon>
        <taxon>Micromonosporaceae</taxon>
        <taxon>Micromonospora</taxon>
    </lineage>
</organism>
<dbReference type="GO" id="GO:0016787">
    <property type="term" value="F:hydrolase activity"/>
    <property type="evidence" value="ECO:0007669"/>
    <property type="project" value="UniProtKB-KW"/>
</dbReference>
<dbReference type="STRING" id="285676.GA0070561_4889"/>
<keyword evidence="1" id="KW-0378">Hydrolase</keyword>
<dbReference type="RefSeq" id="WP_091404330.1">
    <property type="nucleotide sequence ID" value="NZ_FMCR01000005.1"/>
</dbReference>
<dbReference type="Gene3D" id="3.40.50.1820">
    <property type="entry name" value="alpha/beta hydrolase"/>
    <property type="match status" value="1"/>
</dbReference>
<gene>
    <name evidence="1" type="ORF">GA0070561_4889</name>
</gene>
<accession>A0A1C4Z3W8</accession>
<sequence length="106" mass="11239">MRALFTVAQGSSVAAAVLAYRAVCRRAVLVCGRVPVGERLARGPLDVLVLNGADDRFVRPDDVRADLASSFLGGQARHVVLPGLGHEFNNIRAGDRLVACGGRSRD</sequence>
<dbReference type="InterPro" id="IPR029058">
    <property type="entry name" value="AB_hydrolase_fold"/>
</dbReference>
<protein>
    <submittedName>
        <fullName evidence="1">Alpha/beta hydrolase family protein</fullName>
    </submittedName>
</protein>
<dbReference type="Proteomes" id="UP000198864">
    <property type="component" value="Unassembled WGS sequence"/>
</dbReference>
<dbReference type="AlphaFoldDB" id="A0A1C4Z3W8"/>
<dbReference type="SUPFAM" id="SSF53474">
    <property type="entry name" value="alpha/beta-Hydrolases"/>
    <property type="match status" value="1"/>
</dbReference>
<dbReference type="EMBL" id="FMCR01000005">
    <property type="protein sequence ID" value="SCF27594.1"/>
    <property type="molecule type" value="Genomic_DNA"/>
</dbReference>